<dbReference type="eggNOG" id="COG1380">
    <property type="taxonomic scope" value="Bacteria"/>
</dbReference>
<keyword evidence="4 7" id="KW-1133">Transmembrane helix</keyword>
<feature type="transmembrane region" description="Helical" evidence="7">
    <location>
        <begin position="123"/>
        <end position="142"/>
    </location>
</feature>
<keyword evidence="5 7" id="KW-0472">Membrane</keyword>
<gene>
    <name evidence="8" type="ordered locus">Krad_2234</name>
</gene>
<evidence type="ECO:0000313" key="8">
    <source>
        <dbReference type="EMBL" id="ABS03715.1"/>
    </source>
</evidence>
<evidence type="ECO:0000256" key="1">
    <source>
        <dbReference type="ARBA" id="ARBA00004651"/>
    </source>
</evidence>
<dbReference type="OrthoDB" id="3176438at2"/>
<dbReference type="PANTHER" id="PTHR33931:SF2">
    <property type="entry name" value="HOLIN-LIKE PROTEIN CIDA"/>
    <property type="match status" value="1"/>
</dbReference>
<comment type="subcellular location">
    <subcellularLocation>
        <location evidence="1">Cell membrane</location>
        <topology evidence="1">Multi-pass membrane protein</topology>
    </subcellularLocation>
</comment>
<evidence type="ECO:0000256" key="3">
    <source>
        <dbReference type="ARBA" id="ARBA00022692"/>
    </source>
</evidence>
<protein>
    <submittedName>
        <fullName evidence="8">LrgA family protein</fullName>
    </submittedName>
</protein>
<keyword evidence="2" id="KW-1003">Cell membrane</keyword>
<evidence type="ECO:0000256" key="2">
    <source>
        <dbReference type="ARBA" id="ARBA00022475"/>
    </source>
</evidence>
<reference evidence="9" key="1">
    <citation type="journal article" date="2008" name="PLoS ONE">
        <title>Survival in nuclear waste, extreme resistance, and potential applications gleaned from the genome sequence of Kineococcus radiotolerans SRS30216.</title>
        <authorList>
            <person name="Bagwell C.E."/>
            <person name="Bhat S."/>
            <person name="Hawkins G.M."/>
            <person name="Smith B.W."/>
            <person name="Biswas T."/>
            <person name="Hoover T.R."/>
            <person name="Saunders E."/>
            <person name="Han C.S."/>
            <person name="Tsodikov O.V."/>
            <person name="Shimkets L.J."/>
        </authorList>
    </citation>
    <scope>NUCLEOTIDE SEQUENCE [LARGE SCALE GENOMIC DNA]</scope>
    <source>
        <strain evidence="9">ATCC BAA-149 / DSM 14245 / SRS30216</strain>
    </source>
</reference>
<evidence type="ECO:0000313" key="9">
    <source>
        <dbReference type="Proteomes" id="UP000001116"/>
    </source>
</evidence>
<keyword evidence="9" id="KW-1185">Reference proteome</keyword>
<dbReference type="EMBL" id="CP000750">
    <property type="protein sequence ID" value="ABS03715.1"/>
    <property type="molecule type" value="Genomic_DNA"/>
</dbReference>
<evidence type="ECO:0000256" key="5">
    <source>
        <dbReference type="ARBA" id="ARBA00023136"/>
    </source>
</evidence>
<feature type="transmembrane region" description="Helical" evidence="7">
    <location>
        <begin position="61"/>
        <end position="79"/>
    </location>
</feature>
<evidence type="ECO:0000256" key="6">
    <source>
        <dbReference type="SAM" id="MobiDB-lite"/>
    </source>
</evidence>
<evidence type="ECO:0000256" key="4">
    <source>
        <dbReference type="ARBA" id="ARBA00022989"/>
    </source>
</evidence>
<proteinExistence type="predicted"/>
<dbReference type="KEGG" id="kra:Krad_2234"/>
<feature type="transmembrane region" description="Helical" evidence="7">
    <location>
        <begin position="35"/>
        <end position="55"/>
    </location>
</feature>
<dbReference type="AlphaFoldDB" id="A6WA76"/>
<keyword evidence="3 7" id="KW-0812">Transmembrane</keyword>
<dbReference type="HOGENOM" id="CLU_113736_4_3_11"/>
<dbReference type="InterPro" id="IPR005538">
    <property type="entry name" value="LrgA/CidA"/>
</dbReference>
<dbReference type="STRING" id="266940.Krad_2234"/>
<dbReference type="GO" id="GO:0005886">
    <property type="term" value="C:plasma membrane"/>
    <property type="evidence" value="ECO:0007669"/>
    <property type="project" value="UniProtKB-SubCell"/>
</dbReference>
<dbReference type="Pfam" id="PF03788">
    <property type="entry name" value="LrgA"/>
    <property type="match status" value="1"/>
</dbReference>
<feature type="compositionally biased region" description="Pro residues" evidence="6">
    <location>
        <begin position="10"/>
        <end position="25"/>
    </location>
</feature>
<accession>A6WA76</accession>
<feature type="region of interest" description="Disordered" evidence="6">
    <location>
        <begin position="1"/>
        <end position="32"/>
    </location>
</feature>
<name>A6WA76_KINRD</name>
<sequence>MNADTGPSTSEPPAPEPAAPQPATPEPASGGAPHVPAVLSALTLLIGFQLLGTLLVDLTQLPVPAAVVGLVLLLALGAWSPKLVRRVQPAADPLLKHLQLLFVPPGVAVLTQVPTILDAAAPLALAVLGSFTGALVIAGVVLQKLLQRRPRP</sequence>
<dbReference type="PANTHER" id="PTHR33931">
    <property type="entry name" value="HOLIN-LIKE PROTEIN CIDA-RELATED"/>
    <property type="match status" value="1"/>
</dbReference>
<dbReference type="Proteomes" id="UP000001116">
    <property type="component" value="Chromosome"/>
</dbReference>
<evidence type="ECO:0000256" key="7">
    <source>
        <dbReference type="SAM" id="Phobius"/>
    </source>
</evidence>
<organism evidence="8 9">
    <name type="scientific">Kineococcus radiotolerans (strain ATCC BAA-149 / DSM 14245 / SRS30216)</name>
    <dbReference type="NCBI Taxonomy" id="266940"/>
    <lineage>
        <taxon>Bacteria</taxon>
        <taxon>Bacillati</taxon>
        <taxon>Actinomycetota</taxon>
        <taxon>Actinomycetes</taxon>
        <taxon>Kineosporiales</taxon>
        <taxon>Kineosporiaceae</taxon>
        <taxon>Kineococcus</taxon>
    </lineage>
</organism>